<keyword evidence="5" id="KW-1185">Reference proteome</keyword>
<gene>
    <name evidence="4" type="ORF">SAMN05421766_102530</name>
</gene>
<comment type="caution">
    <text evidence="4">The sequence shown here is derived from an EMBL/GenBank/DDBJ whole genome shotgun (WGS) entry which is preliminary data.</text>
</comment>
<evidence type="ECO:0000259" key="3">
    <source>
        <dbReference type="Pfam" id="PF16586"/>
    </source>
</evidence>
<feature type="signal peptide" evidence="1">
    <location>
        <begin position="1"/>
        <end position="30"/>
    </location>
</feature>
<feature type="domain" description="Putative collagen-binding" evidence="2">
    <location>
        <begin position="896"/>
        <end position="982"/>
    </location>
</feature>
<dbReference type="Proteomes" id="UP000185728">
    <property type="component" value="Unassembled WGS sequence"/>
</dbReference>
<keyword evidence="1" id="KW-0732">Signal</keyword>
<dbReference type="RefSeq" id="WP_217694790.1">
    <property type="nucleotide sequence ID" value="NZ_FTOB01000002.1"/>
</dbReference>
<reference evidence="4 5" key="1">
    <citation type="submission" date="2017-01" db="EMBL/GenBank/DDBJ databases">
        <authorList>
            <person name="Varghese N."/>
            <person name="Submissions S."/>
        </authorList>
    </citation>
    <scope>NUCLEOTIDE SEQUENCE [LARGE SCALE GENOMIC DNA]</scope>
    <source>
        <strain evidence="4 5">DSM 2061</strain>
    </source>
</reference>
<name>A0ABY1KN55_9FLAO</name>
<evidence type="ECO:0000259" key="2">
    <source>
        <dbReference type="Pfam" id="PF12904"/>
    </source>
</evidence>
<evidence type="ECO:0000313" key="4">
    <source>
        <dbReference type="EMBL" id="SIS51907.1"/>
    </source>
</evidence>
<dbReference type="Pfam" id="PF12904">
    <property type="entry name" value="Collagen_bind_2"/>
    <property type="match status" value="1"/>
</dbReference>
<dbReference type="InterPro" id="IPR032260">
    <property type="entry name" value="DUF5060"/>
</dbReference>
<proteinExistence type="predicted"/>
<dbReference type="Pfam" id="PF16586">
    <property type="entry name" value="DUF5060"/>
    <property type="match status" value="1"/>
</dbReference>
<sequence length="986" mass="112179">MKLRHMKKQFTLFWSLMTLCLLFSAFKPHRQEVKVHTEEKGHVVVEAEDFYKQTNTDQRKWFVVDKGFTTDLKANDGDLHTQGANGGKYIEILPDTRTNHDEKLIVGVNFSNEPGKIGILHYKVNFSTPGRYYVWVRAYSTGSEDNGVHVGVDGTWPESGQRMQWCEGKDAWTWGNNQRTEERHCGIPGFIYLDIDKAGEHDIQFSMREDGFEMDQFILTKDSTFHPQKEETDSSDNKGLLATVKDVRPSAKIYPAQWFKSTKNSFYNDKEWLAIDPEKFKEAEASLAFDGAQGDYDVVLFTVGENDGRSVYTLKKNDQSFQDFRTPLSSNMFEEGLEYAKVYSNIKLNANDVIGVKAVPKSRDGKEFSRARWSGLVLVKAGTGKKLIQELQQEMAARTQMQITGELKKWHKVTLTFDGPNTSEDADYNPFMNYRFNVTFTHKQSGKSYLVPGYYAADGDAGQSSAKEGNKWRVHFAPDETGEWTYKVDFRKGNYAAVSTKPNTGLSGSYMDGATGSFKIGETDKTGKDFRAKGRLQYVGERYLKFAETGEYFLKQGPDAPENFLSYADLDGTFKNDGHKDNMVKTWSAHLQDYKQNDPTWKNGKGKAIIGALNYLASKGLNSVSFLTNNIAGDDQNVFPYVDYDTYDRIDISKMDQWEIIFEHAQKLGLFLHFKMLEVENQGLLDNGGVGANTKLYYRELMARFGHHLALNWNLCEENGEWVSNPTTPPQETEQRLAMTAYFKKNDPYHHHLVIHNGIEFDDLLGPDSGLTGPSVQTNKDDFSRVHKSVLHWLDASKKAGFQWAVAVDEPGDAQHSLITDGEDPDHDNARRNALWGTFMAGGWGNEWYFGYAHPHSDLTCEDYRSRDLFWDQAVHAMDFFKNNDIPFWETENRNDLVGNSKNENTVYCLAKENEVYVVYLNSRPTAQLDLSHASGEFEVLWFNPKKGGDLKKSKVKKVSGGGMVDLGKSPDKKQLDWTILVRRAK</sequence>
<dbReference type="InterPro" id="IPR024749">
    <property type="entry name" value="Collagen-bd_put"/>
</dbReference>
<dbReference type="Gene3D" id="2.60.120.1620">
    <property type="match status" value="1"/>
</dbReference>
<dbReference type="InterPro" id="IPR013783">
    <property type="entry name" value="Ig-like_fold"/>
</dbReference>
<evidence type="ECO:0000256" key="1">
    <source>
        <dbReference type="SAM" id="SignalP"/>
    </source>
</evidence>
<dbReference type="EMBL" id="FTOB01000002">
    <property type="protein sequence ID" value="SIS51907.1"/>
    <property type="molecule type" value="Genomic_DNA"/>
</dbReference>
<evidence type="ECO:0000313" key="5">
    <source>
        <dbReference type="Proteomes" id="UP000185728"/>
    </source>
</evidence>
<feature type="chain" id="PRO_5047507607" evidence="1">
    <location>
        <begin position="31"/>
        <end position="986"/>
    </location>
</feature>
<accession>A0ABY1KN55</accession>
<organism evidence="4 5">
    <name type="scientific">Zobellia uliginosa</name>
    <dbReference type="NCBI Taxonomy" id="143224"/>
    <lineage>
        <taxon>Bacteria</taxon>
        <taxon>Pseudomonadati</taxon>
        <taxon>Bacteroidota</taxon>
        <taxon>Flavobacteriia</taxon>
        <taxon>Flavobacteriales</taxon>
        <taxon>Flavobacteriaceae</taxon>
        <taxon>Zobellia</taxon>
    </lineage>
</organism>
<protein>
    <submittedName>
        <fullName evidence="4">Collagen-binding domain of a collagenase</fullName>
    </submittedName>
</protein>
<dbReference type="Gene3D" id="2.60.40.10">
    <property type="entry name" value="Immunoglobulins"/>
    <property type="match status" value="1"/>
</dbReference>
<dbReference type="Gene3D" id="3.20.20.80">
    <property type="entry name" value="Glycosidases"/>
    <property type="match status" value="1"/>
</dbReference>
<feature type="domain" description="DUF5060" evidence="3">
    <location>
        <begin position="407"/>
        <end position="491"/>
    </location>
</feature>